<dbReference type="EMBL" id="VSSQ01096771">
    <property type="protein sequence ID" value="MPN40391.1"/>
    <property type="molecule type" value="Genomic_DNA"/>
</dbReference>
<protein>
    <submittedName>
        <fullName evidence="1">Uncharacterized protein</fullName>
    </submittedName>
</protein>
<reference evidence="1" key="1">
    <citation type="submission" date="2019-08" db="EMBL/GenBank/DDBJ databases">
        <authorList>
            <person name="Kucharzyk K."/>
            <person name="Murdoch R.W."/>
            <person name="Higgins S."/>
            <person name="Loffler F."/>
        </authorList>
    </citation>
    <scope>NUCLEOTIDE SEQUENCE</scope>
</reference>
<comment type="caution">
    <text evidence="1">The sequence shown here is derived from an EMBL/GenBank/DDBJ whole genome shotgun (WGS) entry which is preliminary data.</text>
</comment>
<organism evidence="1">
    <name type="scientific">bioreactor metagenome</name>
    <dbReference type="NCBI Taxonomy" id="1076179"/>
    <lineage>
        <taxon>unclassified sequences</taxon>
        <taxon>metagenomes</taxon>
        <taxon>ecological metagenomes</taxon>
    </lineage>
</organism>
<dbReference type="AlphaFoldDB" id="A0A645HMV7"/>
<gene>
    <name evidence="1" type="ORF">SDC9_187928</name>
</gene>
<evidence type="ECO:0000313" key="1">
    <source>
        <dbReference type="EMBL" id="MPN40391.1"/>
    </source>
</evidence>
<sequence>MRTEKLSDELLASPIAVYISGIEKRDAFFCCCSKDSHGGFFVNRPPGASDLPGSQSNFRDESSVRSKWSCIHSLCSLSCRIIHKPIRKELRMQIHWTDIGLPGSGNLPVGNHCRIMFLTIIAVCKSGTTKRVV</sequence>
<accession>A0A645HMV7</accession>
<proteinExistence type="predicted"/>
<name>A0A645HMV7_9ZZZZ</name>